<reference evidence="3" key="1">
    <citation type="submission" date="2015-04" db="UniProtKB">
        <authorList>
            <consortium name="EnsemblPlants"/>
        </authorList>
    </citation>
    <scope>IDENTIFICATION</scope>
    <source>
        <strain evidence="3">SL10</strain>
    </source>
</reference>
<dbReference type="Gene3D" id="2.30.29.30">
    <property type="entry name" value="Pleckstrin-homology domain (PH domain)/Phosphotyrosine-binding domain (PTB)"/>
    <property type="match status" value="1"/>
</dbReference>
<dbReference type="AlphaFoldDB" id="A0A0E0GKS6"/>
<feature type="domain" description="RanBD1" evidence="2">
    <location>
        <begin position="27"/>
        <end position="83"/>
    </location>
</feature>
<dbReference type="SUPFAM" id="SSF50729">
    <property type="entry name" value="PH domain-like"/>
    <property type="match status" value="1"/>
</dbReference>
<sequence>MADPAEHREEDEATVVGRGHLRLSHTIIKLKKVIITTSEDDEEVVLDMKSKLYRFNREGNRWKERRIGTAKRRGGDNDRGRRRPENAACRCHCRSSPPLFANDQRRRGRGKKERDIRQREEKEGNNNCCCNCYSLQGLHLIVYLSLRINIPWTGYMS</sequence>
<dbReference type="EnsemblPlants" id="ONIVA03G13970.1">
    <property type="protein sequence ID" value="ONIVA03G13970.1"/>
    <property type="gene ID" value="ONIVA03G13970"/>
</dbReference>
<dbReference type="Gramene" id="ONIVA03G13970.1">
    <property type="protein sequence ID" value="ONIVA03G13970.1"/>
    <property type="gene ID" value="ONIVA03G13970"/>
</dbReference>
<dbReference type="Proteomes" id="UP000006591">
    <property type="component" value="Chromosome 3"/>
</dbReference>
<accession>A0A0E0GKS6</accession>
<name>A0A0E0GKS6_ORYNI</name>
<evidence type="ECO:0000256" key="1">
    <source>
        <dbReference type="SAM" id="MobiDB-lite"/>
    </source>
</evidence>
<evidence type="ECO:0000313" key="4">
    <source>
        <dbReference type="Proteomes" id="UP000006591"/>
    </source>
</evidence>
<dbReference type="InterPro" id="IPR000156">
    <property type="entry name" value="Ran_bind_dom"/>
</dbReference>
<proteinExistence type="predicted"/>
<feature type="region of interest" description="Disordered" evidence="1">
    <location>
        <begin position="100"/>
        <end position="119"/>
    </location>
</feature>
<keyword evidence="4" id="KW-1185">Reference proteome</keyword>
<dbReference type="Pfam" id="PF00638">
    <property type="entry name" value="Ran_BP1"/>
    <property type="match status" value="1"/>
</dbReference>
<protein>
    <recommendedName>
        <fullName evidence="2">RanBD1 domain-containing protein</fullName>
    </recommendedName>
</protein>
<dbReference type="eggNOG" id="KOG0864">
    <property type="taxonomic scope" value="Eukaryota"/>
</dbReference>
<dbReference type="PROSITE" id="PS50196">
    <property type="entry name" value="RANBD1"/>
    <property type="match status" value="1"/>
</dbReference>
<organism evidence="3">
    <name type="scientific">Oryza nivara</name>
    <name type="common">Indian wild rice</name>
    <name type="synonym">Oryza sativa f. spontanea</name>
    <dbReference type="NCBI Taxonomy" id="4536"/>
    <lineage>
        <taxon>Eukaryota</taxon>
        <taxon>Viridiplantae</taxon>
        <taxon>Streptophyta</taxon>
        <taxon>Embryophyta</taxon>
        <taxon>Tracheophyta</taxon>
        <taxon>Spermatophyta</taxon>
        <taxon>Magnoliopsida</taxon>
        <taxon>Liliopsida</taxon>
        <taxon>Poales</taxon>
        <taxon>Poaceae</taxon>
        <taxon>BOP clade</taxon>
        <taxon>Oryzoideae</taxon>
        <taxon>Oryzeae</taxon>
        <taxon>Oryzinae</taxon>
        <taxon>Oryza</taxon>
    </lineage>
</organism>
<dbReference type="HOGENOM" id="CLU_1680732_0_0_1"/>
<dbReference type="STRING" id="4536.A0A0E0GKS6"/>
<reference evidence="3" key="2">
    <citation type="submission" date="2018-04" db="EMBL/GenBank/DDBJ databases">
        <title>OnivRS2 (Oryza nivara Reference Sequence Version 2).</title>
        <authorList>
            <person name="Zhang J."/>
            <person name="Kudrna D."/>
            <person name="Lee S."/>
            <person name="Talag J."/>
            <person name="Rajasekar S."/>
            <person name="Welchert J."/>
            <person name="Hsing Y.-I."/>
            <person name="Wing R.A."/>
        </authorList>
    </citation>
    <scope>NUCLEOTIDE SEQUENCE [LARGE SCALE GENOMIC DNA]</scope>
    <source>
        <strain evidence="3">SL10</strain>
    </source>
</reference>
<evidence type="ECO:0000259" key="2">
    <source>
        <dbReference type="PROSITE" id="PS50196"/>
    </source>
</evidence>
<evidence type="ECO:0000313" key="3">
    <source>
        <dbReference type="EnsemblPlants" id="ONIVA03G13970.1"/>
    </source>
</evidence>
<dbReference type="InterPro" id="IPR011993">
    <property type="entry name" value="PH-like_dom_sf"/>
</dbReference>